<dbReference type="CDD" id="cd14256">
    <property type="entry name" value="Dockerin_I"/>
    <property type="match status" value="1"/>
</dbReference>
<reference evidence="2" key="1">
    <citation type="submission" date="2019-01" db="EMBL/GenBank/DDBJ databases">
        <title>Anaerobic oxidation of ethane by archaea from a marine hydrocarbon seep.</title>
        <authorList>
            <person name="Musat F."/>
        </authorList>
    </citation>
    <scope>NUCLEOTIDE SEQUENCE [LARGE SCALE GENOMIC DNA]</scope>
</reference>
<dbReference type="AlphaFoldDB" id="A0A8B6SDK2"/>
<organism evidence="1 2">
    <name type="scientific">Candidatus Argoarchaeum ethanivorans</name>
    <dbReference type="NCBI Taxonomy" id="2608793"/>
    <lineage>
        <taxon>Archaea</taxon>
        <taxon>Methanobacteriati</taxon>
        <taxon>Methanobacteriota</taxon>
        <taxon>Stenosarchaea group</taxon>
        <taxon>Methanomicrobia</taxon>
        <taxon>Methanosarcinales</taxon>
        <taxon>Methanosarcinales incertae sedis</taxon>
        <taxon>GOM Arc I cluster</taxon>
        <taxon>Candidatus Argoarchaeum</taxon>
    </lineage>
</organism>
<dbReference type="Gene3D" id="1.10.1330.10">
    <property type="entry name" value="Dockerin domain"/>
    <property type="match status" value="1"/>
</dbReference>
<sequence length="482" mass="52780">MNKKIIAVILIVVLALSVGTASAWTKEEKMKIEADYILSCQYIKDPQHPAYGAINNVYGDPTWVVPRENAMAILGLIVASEALNDTSYLEQAQLAADYLIKIQDQSDGAWYNHYNSAIDGGIKVEDYAKSPTQTAEVMIVFYKLGYDPNKYNAMKNGAKYLMECQKVVNKGGIDDGLLGGGKDANGQYHGWRWTHDNSYAYQALKAAEAWATVEGNASFASECADSAKEIINGINTCLYDSDIGVWRIAIDENGNPRKNPHLSCLGADVDPHPSWIQYAPRMLDLPVEGVDSPVVGAWINKTFRPENSSCMGCIGYDCEDGGLKTRKYPGFAFQAALSWFDTGNISDAETAIQWAETSTLWNQIHGGWADWIEIEPDGNKKAEYWKRFIDTSFYAIASWNGGYDFEIRAIRGDLNHDHKVTPTDAAIALRLAAGSRPCDTATLAADVSGDGHVTSLDALMILHAAIGTPNFGQCEAAEAGER</sequence>
<dbReference type="Pfam" id="PF00404">
    <property type="entry name" value="Dockerin_1"/>
    <property type="match status" value="1"/>
</dbReference>
<dbReference type="InterPro" id="IPR002105">
    <property type="entry name" value="Dockerin_1_rpt"/>
</dbReference>
<dbReference type="GO" id="GO:0000272">
    <property type="term" value="P:polysaccharide catabolic process"/>
    <property type="evidence" value="ECO:0007669"/>
    <property type="project" value="InterPro"/>
</dbReference>
<dbReference type="EMBL" id="RPGO01000004">
    <property type="protein sequence ID" value="RZB32935.1"/>
    <property type="molecule type" value="Genomic_DNA"/>
</dbReference>
<gene>
    <name evidence="1" type="ORF">AEth_00281</name>
</gene>
<evidence type="ECO:0008006" key="3">
    <source>
        <dbReference type="Google" id="ProtNLM"/>
    </source>
</evidence>
<dbReference type="InterPro" id="IPR036439">
    <property type="entry name" value="Dockerin_dom_sf"/>
</dbReference>
<dbReference type="InterPro" id="IPR008928">
    <property type="entry name" value="6-hairpin_glycosidase_sf"/>
</dbReference>
<evidence type="ECO:0000313" key="2">
    <source>
        <dbReference type="Proteomes" id="UP000291831"/>
    </source>
</evidence>
<proteinExistence type="predicted"/>
<comment type="caution">
    <text evidence="1">The sequence shown here is derived from an EMBL/GenBank/DDBJ whole genome shotgun (WGS) entry which is preliminary data.</text>
</comment>
<dbReference type="Gene3D" id="1.50.10.20">
    <property type="match status" value="1"/>
</dbReference>
<protein>
    <recommendedName>
        <fullName evidence="3">Dockerin domain-containing protein</fullName>
    </recommendedName>
</protein>
<dbReference type="SUPFAM" id="SSF63446">
    <property type="entry name" value="Type I dockerin domain"/>
    <property type="match status" value="1"/>
</dbReference>
<dbReference type="Proteomes" id="UP000291831">
    <property type="component" value="Unassembled WGS sequence"/>
</dbReference>
<dbReference type="SUPFAM" id="SSF48208">
    <property type="entry name" value="Six-hairpin glycosidases"/>
    <property type="match status" value="1"/>
</dbReference>
<dbReference type="GO" id="GO:0004553">
    <property type="term" value="F:hydrolase activity, hydrolyzing O-glycosyl compounds"/>
    <property type="evidence" value="ECO:0007669"/>
    <property type="project" value="InterPro"/>
</dbReference>
<accession>A0A8B6SDK2</accession>
<evidence type="ECO:0000313" key="1">
    <source>
        <dbReference type="EMBL" id="RZB32935.1"/>
    </source>
</evidence>
<name>A0A8B6SDK2_9EURY</name>